<dbReference type="InterPro" id="IPR020631">
    <property type="entry name" value="THF_DH/CycHdrlase_NAD-bd_dom"/>
</dbReference>
<dbReference type="KEGG" id="halu:HUG12_19120"/>
<dbReference type="Pfam" id="PF02882">
    <property type="entry name" value="THF_DHG_CYH_C"/>
    <property type="match status" value="1"/>
</dbReference>
<dbReference type="GO" id="GO:0004488">
    <property type="term" value="F:methylenetetrahydrofolate dehydrogenase (NADP+) activity"/>
    <property type="evidence" value="ECO:0007669"/>
    <property type="project" value="InterPro"/>
</dbReference>
<protein>
    <recommendedName>
        <fullName evidence="2">Tetrahydrofolate dehydrogenase/cyclohydrolase NAD(P)-binding domain-containing protein</fullName>
    </recommendedName>
</protein>
<feature type="domain" description="Tetrahydrofolate dehydrogenase/cyclohydrolase NAD(P)-binding" evidence="2">
    <location>
        <begin position="36"/>
        <end position="80"/>
    </location>
</feature>
<dbReference type="Proteomes" id="UP000509626">
    <property type="component" value="Chromosome"/>
</dbReference>
<keyword evidence="4" id="KW-1185">Reference proteome</keyword>
<sequence>MIYRPPSPLRPPILCRRVRPSTMADEPDADVQAVLDRLTGDVDSDSDSAREKASVLSPSPYCVGPMARTMRLVNTVEAAAALTDTDVLPSPRRARRDRSPLYDADATQR</sequence>
<evidence type="ECO:0000313" key="3">
    <source>
        <dbReference type="EMBL" id="QLG63722.1"/>
    </source>
</evidence>
<gene>
    <name evidence="3" type="ORF">HUG12_19120</name>
</gene>
<proteinExistence type="predicted"/>
<dbReference type="AlphaFoldDB" id="A0A7D5QIY8"/>
<feature type="region of interest" description="Disordered" evidence="1">
    <location>
        <begin position="40"/>
        <end position="60"/>
    </location>
</feature>
<organism evidence="3 4">
    <name type="scientific">Halorarum salinum</name>
    <dbReference type="NCBI Taxonomy" id="2743089"/>
    <lineage>
        <taxon>Archaea</taxon>
        <taxon>Methanobacteriati</taxon>
        <taxon>Methanobacteriota</taxon>
        <taxon>Stenosarchaea group</taxon>
        <taxon>Halobacteria</taxon>
        <taxon>Halobacteriales</taxon>
        <taxon>Haloferacaceae</taxon>
        <taxon>Halorarum</taxon>
    </lineage>
</organism>
<accession>A0A7D5QIY8</accession>
<reference evidence="3 4" key="1">
    <citation type="submission" date="2020-06" db="EMBL/GenBank/DDBJ databases">
        <title>NJ-3-1, isolated from saline soil.</title>
        <authorList>
            <person name="Cui H.L."/>
            <person name="Shi X."/>
        </authorList>
    </citation>
    <scope>NUCLEOTIDE SEQUENCE [LARGE SCALE GENOMIC DNA]</scope>
    <source>
        <strain evidence="3 4">NJ-3-1</strain>
    </source>
</reference>
<dbReference type="EMBL" id="CP058579">
    <property type="protein sequence ID" value="QLG63722.1"/>
    <property type="molecule type" value="Genomic_DNA"/>
</dbReference>
<evidence type="ECO:0000256" key="1">
    <source>
        <dbReference type="SAM" id="MobiDB-lite"/>
    </source>
</evidence>
<evidence type="ECO:0000259" key="2">
    <source>
        <dbReference type="Pfam" id="PF02882"/>
    </source>
</evidence>
<name>A0A7D5QIY8_9EURY</name>
<feature type="region of interest" description="Disordered" evidence="1">
    <location>
        <begin position="83"/>
        <end position="109"/>
    </location>
</feature>
<evidence type="ECO:0000313" key="4">
    <source>
        <dbReference type="Proteomes" id="UP000509626"/>
    </source>
</evidence>